<sequence>MRNFPQELVDHTLETLCGETETLKACSLVEARWVVPSQRNLMMVVNIRNRKVADRFSILLQNPRFRLYTKQLSITLQSKALTHREHALAMVPILRVLTNLEHTVLHPAAHSIGEALFGMLPPIFVDAVAAAFNRNYMQTLAGVLTLGNWDLAGTSCLPRVSKLQAMSFISCRLRVPTSGTSMYNRQPPAAMTIKDLYIGPFDGMELLQQWLASPDVFVETLEIHGATSIAPLKLDKLHVRNLRLEYDAGQDFTLPSGLEDALTSHITITIPSGWQAEHLRHWLASVQISVNATLVLMVIGGKRAGMPSMDPAYILKQIDRNSAIHLQKMEAGECPWGSKYLEFTIVAQ</sequence>
<proteinExistence type="predicted"/>
<evidence type="ECO:0000313" key="1">
    <source>
        <dbReference type="EMBL" id="KAJ7699614.1"/>
    </source>
</evidence>
<organism evidence="1 2">
    <name type="scientific">Mycena rosella</name>
    <name type="common">Pink bonnet</name>
    <name type="synonym">Agaricus rosellus</name>
    <dbReference type="NCBI Taxonomy" id="1033263"/>
    <lineage>
        <taxon>Eukaryota</taxon>
        <taxon>Fungi</taxon>
        <taxon>Dikarya</taxon>
        <taxon>Basidiomycota</taxon>
        <taxon>Agaricomycotina</taxon>
        <taxon>Agaricomycetes</taxon>
        <taxon>Agaricomycetidae</taxon>
        <taxon>Agaricales</taxon>
        <taxon>Marasmiineae</taxon>
        <taxon>Mycenaceae</taxon>
        <taxon>Mycena</taxon>
    </lineage>
</organism>
<dbReference type="Proteomes" id="UP001221757">
    <property type="component" value="Unassembled WGS sequence"/>
</dbReference>
<accession>A0AAD7GNQ9</accession>
<reference evidence="1" key="1">
    <citation type="submission" date="2023-03" db="EMBL/GenBank/DDBJ databases">
        <title>Massive genome expansion in bonnet fungi (Mycena s.s.) driven by repeated elements and novel gene families across ecological guilds.</title>
        <authorList>
            <consortium name="Lawrence Berkeley National Laboratory"/>
            <person name="Harder C.B."/>
            <person name="Miyauchi S."/>
            <person name="Viragh M."/>
            <person name="Kuo A."/>
            <person name="Thoen E."/>
            <person name="Andreopoulos B."/>
            <person name="Lu D."/>
            <person name="Skrede I."/>
            <person name="Drula E."/>
            <person name="Henrissat B."/>
            <person name="Morin E."/>
            <person name="Kohler A."/>
            <person name="Barry K."/>
            <person name="LaButti K."/>
            <person name="Morin E."/>
            <person name="Salamov A."/>
            <person name="Lipzen A."/>
            <person name="Mereny Z."/>
            <person name="Hegedus B."/>
            <person name="Baldrian P."/>
            <person name="Stursova M."/>
            <person name="Weitz H."/>
            <person name="Taylor A."/>
            <person name="Grigoriev I.V."/>
            <person name="Nagy L.G."/>
            <person name="Martin F."/>
            <person name="Kauserud H."/>
        </authorList>
    </citation>
    <scope>NUCLEOTIDE SEQUENCE</scope>
    <source>
        <strain evidence="1">CBHHK067</strain>
    </source>
</reference>
<comment type="caution">
    <text evidence="1">The sequence shown here is derived from an EMBL/GenBank/DDBJ whole genome shotgun (WGS) entry which is preliminary data.</text>
</comment>
<gene>
    <name evidence="1" type="ORF">B0H17DRAFT_1129221</name>
</gene>
<evidence type="ECO:0000313" key="2">
    <source>
        <dbReference type="Proteomes" id="UP001221757"/>
    </source>
</evidence>
<protein>
    <submittedName>
        <fullName evidence="1">Uncharacterized protein</fullName>
    </submittedName>
</protein>
<keyword evidence="2" id="KW-1185">Reference proteome</keyword>
<name>A0AAD7GNQ9_MYCRO</name>
<dbReference type="EMBL" id="JARKIE010000022">
    <property type="protein sequence ID" value="KAJ7699614.1"/>
    <property type="molecule type" value="Genomic_DNA"/>
</dbReference>
<dbReference type="AlphaFoldDB" id="A0AAD7GNQ9"/>